<comment type="caution">
    <text evidence="1">The sequence shown here is derived from an EMBL/GenBank/DDBJ whole genome shotgun (WGS) entry which is preliminary data.</text>
</comment>
<gene>
    <name evidence="1" type="ORF">H9Q08_12770</name>
</gene>
<organism evidence="1 2">
    <name type="scientific">Chryseobacterium indicum</name>
    <dbReference type="NCBI Taxonomy" id="2766954"/>
    <lineage>
        <taxon>Bacteria</taxon>
        <taxon>Pseudomonadati</taxon>
        <taxon>Bacteroidota</taxon>
        <taxon>Flavobacteriia</taxon>
        <taxon>Flavobacteriales</taxon>
        <taxon>Weeksellaceae</taxon>
        <taxon>Chryseobacterium group</taxon>
        <taxon>Chryseobacterium</taxon>
    </lineage>
</organism>
<name>A0ABS9C875_9FLAO</name>
<protein>
    <submittedName>
        <fullName evidence="1">Uncharacterized protein</fullName>
    </submittedName>
</protein>
<dbReference type="RefSeq" id="WP_235131656.1">
    <property type="nucleotide sequence ID" value="NZ_JACSGT010000001.1"/>
</dbReference>
<sequence length="271" mass="32011">MKSNSEKYFEKLSSRILMFIDLYKEEVIKKILNSHRFIKEDEKYFYTIILKTIDSLNGANIFIRNFDNVRSFQVPLFIIIRAILNDIIISEYIIVNSSNDEEQIKLINSINFEHIKYIKSSIKIESKIRKWSEQEKQEKILEIIRANPKYYEKNGNEKFKKIITNVGSLVDSVLENSINDKPYQLIGVAYILYNTFSKLEHFGELSFDLVHKPYKDNKQSSQINHLFSSIQVIIAALNNYCRAWKNLEIDFDKLKSLEIEILKMTPDFTKP</sequence>
<dbReference type="EMBL" id="JACSGT010000001">
    <property type="protein sequence ID" value="MCF2220175.1"/>
    <property type="molecule type" value="Genomic_DNA"/>
</dbReference>
<evidence type="ECO:0000313" key="2">
    <source>
        <dbReference type="Proteomes" id="UP001430374"/>
    </source>
</evidence>
<proteinExistence type="predicted"/>
<dbReference type="Proteomes" id="UP001430374">
    <property type="component" value="Unassembled WGS sequence"/>
</dbReference>
<accession>A0ABS9C875</accession>
<reference evidence="1" key="1">
    <citation type="submission" date="2021-08" db="EMBL/GenBank/DDBJ databases">
        <title>Complete genome sequence of Chryseobacterium sp strain PS-8.</title>
        <authorList>
            <person name="Das S.K."/>
        </authorList>
    </citation>
    <scope>NUCLEOTIDE SEQUENCE</scope>
    <source>
        <strain evidence="1">PS-8</strain>
    </source>
</reference>
<evidence type="ECO:0000313" key="1">
    <source>
        <dbReference type="EMBL" id="MCF2220175.1"/>
    </source>
</evidence>
<keyword evidence="2" id="KW-1185">Reference proteome</keyword>